<sequence>MKKNAYGNISQLLEEARNRLGKTQAAVAKEVGVSCPSYSRWESGDNFPKKEYIRGLTIALGISEDELLACYFSEKALLTPASILPLLKMIIESGYEPVTIDDLHFLFHMNEQLKLSSELIIHLLKSKRPK</sequence>
<proteinExistence type="predicted"/>
<feature type="domain" description="HTH cro/C1-type" evidence="1">
    <location>
        <begin position="13"/>
        <end position="67"/>
    </location>
</feature>
<comment type="caution">
    <text evidence="2">The sequence shown here is derived from an EMBL/GenBank/DDBJ whole genome shotgun (WGS) entry which is preliminary data.</text>
</comment>
<protein>
    <recommendedName>
        <fullName evidence="1">HTH cro/C1-type domain-containing protein</fullName>
    </recommendedName>
</protein>
<gene>
    <name evidence="2" type="ORF">A3D44_00245</name>
</gene>
<dbReference type="SUPFAM" id="SSF47413">
    <property type="entry name" value="lambda repressor-like DNA-binding domains"/>
    <property type="match status" value="1"/>
</dbReference>
<dbReference type="InterPro" id="IPR010982">
    <property type="entry name" value="Lambda_DNA-bd_dom_sf"/>
</dbReference>
<dbReference type="GO" id="GO:0003677">
    <property type="term" value="F:DNA binding"/>
    <property type="evidence" value="ECO:0007669"/>
    <property type="project" value="InterPro"/>
</dbReference>
<evidence type="ECO:0000313" key="3">
    <source>
        <dbReference type="Proteomes" id="UP000178820"/>
    </source>
</evidence>
<dbReference type="CDD" id="cd00093">
    <property type="entry name" value="HTH_XRE"/>
    <property type="match status" value="1"/>
</dbReference>
<dbReference type="Gene3D" id="1.10.260.40">
    <property type="entry name" value="lambda repressor-like DNA-binding domains"/>
    <property type="match status" value="1"/>
</dbReference>
<dbReference type="EMBL" id="MHOT01000016">
    <property type="protein sequence ID" value="OGZ68982.1"/>
    <property type="molecule type" value="Genomic_DNA"/>
</dbReference>
<dbReference type="Proteomes" id="UP000178820">
    <property type="component" value="Unassembled WGS sequence"/>
</dbReference>
<dbReference type="SMART" id="SM00530">
    <property type="entry name" value="HTH_XRE"/>
    <property type="match status" value="1"/>
</dbReference>
<dbReference type="PROSITE" id="PS50943">
    <property type="entry name" value="HTH_CROC1"/>
    <property type="match status" value="1"/>
</dbReference>
<evidence type="ECO:0000259" key="1">
    <source>
        <dbReference type="PROSITE" id="PS50943"/>
    </source>
</evidence>
<name>A0A1G2I2E4_9BACT</name>
<accession>A0A1G2I2E4</accession>
<dbReference type="AlphaFoldDB" id="A0A1G2I2E4"/>
<reference evidence="2 3" key="1">
    <citation type="journal article" date="2016" name="Nat. Commun.">
        <title>Thousands of microbial genomes shed light on interconnected biogeochemical processes in an aquifer system.</title>
        <authorList>
            <person name="Anantharaman K."/>
            <person name="Brown C.T."/>
            <person name="Hug L.A."/>
            <person name="Sharon I."/>
            <person name="Castelle C.J."/>
            <person name="Probst A.J."/>
            <person name="Thomas B.C."/>
            <person name="Singh A."/>
            <person name="Wilkins M.J."/>
            <person name="Karaoz U."/>
            <person name="Brodie E.L."/>
            <person name="Williams K.H."/>
            <person name="Hubbard S.S."/>
            <person name="Banfield J.F."/>
        </authorList>
    </citation>
    <scope>NUCLEOTIDE SEQUENCE [LARGE SCALE GENOMIC DNA]</scope>
</reference>
<dbReference type="STRING" id="1802207.A3D44_00245"/>
<dbReference type="Pfam" id="PF13560">
    <property type="entry name" value="HTH_31"/>
    <property type="match status" value="1"/>
</dbReference>
<dbReference type="InterPro" id="IPR001387">
    <property type="entry name" value="Cro/C1-type_HTH"/>
</dbReference>
<organism evidence="2 3">
    <name type="scientific">Candidatus Staskawiczbacteria bacterium RIFCSPHIGHO2_02_FULL_42_22</name>
    <dbReference type="NCBI Taxonomy" id="1802207"/>
    <lineage>
        <taxon>Bacteria</taxon>
        <taxon>Candidatus Staskawicziibacteriota</taxon>
    </lineage>
</organism>
<evidence type="ECO:0000313" key="2">
    <source>
        <dbReference type="EMBL" id="OGZ68982.1"/>
    </source>
</evidence>